<keyword evidence="1" id="KW-1133">Transmembrane helix</keyword>
<accession>A0ABS2HJA2</accession>
<feature type="transmembrane region" description="Helical" evidence="1">
    <location>
        <begin position="239"/>
        <end position="256"/>
    </location>
</feature>
<keyword evidence="1" id="KW-0812">Transmembrane</keyword>
<evidence type="ECO:0000313" key="2">
    <source>
        <dbReference type="EMBL" id="MBM7037099.1"/>
    </source>
</evidence>
<gene>
    <name evidence="2" type="ORF">JQC93_11855</name>
</gene>
<dbReference type="RefSeq" id="WP_205158657.1">
    <property type="nucleotide sequence ID" value="NZ_JAFEUM010000004.1"/>
</dbReference>
<feature type="transmembrane region" description="Helical" evidence="1">
    <location>
        <begin position="63"/>
        <end position="80"/>
    </location>
</feature>
<organism evidence="2 3">
    <name type="scientific">Vibrio ulleungensis</name>
    <dbReference type="NCBI Taxonomy" id="2807619"/>
    <lineage>
        <taxon>Bacteria</taxon>
        <taxon>Pseudomonadati</taxon>
        <taxon>Pseudomonadota</taxon>
        <taxon>Gammaproteobacteria</taxon>
        <taxon>Vibrionales</taxon>
        <taxon>Vibrionaceae</taxon>
        <taxon>Vibrio</taxon>
    </lineage>
</organism>
<name>A0ABS2HJA2_9VIBR</name>
<keyword evidence="1" id="KW-0472">Membrane</keyword>
<evidence type="ECO:0000256" key="1">
    <source>
        <dbReference type="SAM" id="Phobius"/>
    </source>
</evidence>
<feature type="transmembrane region" description="Helical" evidence="1">
    <location>
        <begin position="268"/>
        <end position="288"/>
    </location>
</feature>
<feature type="transmembrane region" description="Helical" evidence="1">
    <location>
        <begin position="145"/>
        <end position="165"/>
    </location>
</feature>
<feature type="transmembrane region" description="Helical" evidence="1">
    <location>
        <begin position="180"/>
        <end position="200"/>
    </location>
</feature>
<dbReference type="Proteomes" id="UP000809621">
    <property type="component" value="Unassembled WGS sequence"/>
</dbReference>
<sequence length="394" mass="44045">MINITDKSKEEAIWPLFRLGFRPFFLLGSLYSIIAIMVWVIAFRTGQPAQLQVPAIWWHVHEMLFGFAMAIVVGFVLTAVQTWTGIPSVKSWRLGFIVLLWCLPRILFWTDTPLWLISSIECAFLAVAAFEIGARVIKAKKWKNLFFIPLFAVAIVANFASYASIKGMPPFPPIAVWEAMLWWFALLLSVMGGRVIPFFTAKKFQVEKNQPILWLDFVANLPFVLLMVLAFFPVAKGQLAIYICWIAAVAQLIRWVRWKPFISLSEPLVWSLHFGYLAIPLTLLTLALDISPMLNHSVMHLLAIGGLGGVVLAMITRVSMGHTGFPIYQGPSIALGYLSILVAALLRSYGAGIFSANLLVIVDISALLWIIGYGFYLIKIAPMLVKPRVDGHPG</sequence>
<feature type="transmembrane region" description="Helical" evidence="1">
    <location>
        <begin position="358"/>
        <end position="378"/>
    </location>
</feature>
<feature type="transmembrane region" description="Helical" evidence="1">
    <location>
        <begin position="327"/>
        <end position="346"/>
    </location>
</feature>
<dbReference type="Pfam" id="PF05940">
    <property type="entry name" value="NnrS"/>
    <property type="match status" value="1"/>
</dbReference>
<proteinExistence type="predicted"/>
<comment type="caution">
    <text evidence="2">The sequence shown here is derived from an EMBL/GenBank/DDBJ whole genome shotgun (WGS) entry which is preliminary data.</text>
</comment>
<evidence type="ECO:0000313" key="3">
    <source>
        <dbReference type="Proteomes" id="UP000809621"/>
    </source>
</evidence>
<dbReference type="InterPro" id="IPR010266">
    <property type="entry name" value="NnrS"/>
</dbReference>
<protein>
    <submittedName>
        <fullName evidence="2">NnrS family protein</fullName>
    </submittedName>
</protein>
<feature type="transmembrane region" description="Helical" evidence="1">
    <location>
        <begin position="114"/>
        <end position="133"/>
    </location>
</feature>
<feature type="transmembrane region" description="Helical" evidence="1">
    <location>
        <begin position="92"/>
        <end position="108"/>
    </location>
</feature>
<feature type="transmembrane region" description="Helical" evidence="1">
    <location>
        <begin position="212"/>
        <end position="233"/>
    </location>
</feature>
<keyword evidence="3" id="KW-1185">Reference proteome</keyword>
<feature type="transmembrane region" description="Helical" evidence="1">
    <location>
        <begin position="21"/>
        <end position="43"/>
    </location>
</feature>
<feature type="transmembrane region" description="Helical" evidence="1">
    <location>
        <begin position="294"/>
        <end position="315"/>
    </location>
</feature>
<reference evidence="2 3" key="1">
    <citation type="submission" date="2021-02" db="EMBL/GenBank/DDBJ databases">
        <authorList>
            <person name="Park J.-S."/>
        </authorList>
    </citation>
    <scope>NUCLEOTIDE SEQUENCE [LARGE SCALE GENOMIC DNA]</scope>
    <source>
        <strain evidence="2 3">188UL20-2</strain>
    </source>
</reference>
<dbReference type="EMBL" id="JAFEUM010000004">
    <property type="protein sequence ID" value="MBM7037099.1"/>
    <property type="molecule type" value="Genomic_DNA"/>
</dbReference>